<feature type="compositionally biased region" description="Polar residues" evidence="6">
    <location>
        <begin position="450"/>
        <end position="465"/>
    </location>
</feature>
<dbReference type="InterPro" id="IPR051945">
    <property type="entry name" value="RRM_MRD1_RNA_proc_ribogen"/>
</dbReference>
<evidence type="ECO:0000256" key="1">
    <source>
        <dbReference type="ARBA" id="ARBA00004123"/>
    </source>
</evidence>
<evidence type="ECO:0000256" key="3">
    <source>
        <dbReference type="ARBA" id="ARBA00022884"/>
    </source>
</evidence>
<dbReference type="STRING" id="184922.A8BKE6"/>
<feature type="region of interest" description="Disordered" evidence="6">
    <location>
        <begin position="147"/>
        <end position="176"/>
    </location>
</feature>
<reference evidence="7 8" key="1">
    <citation type="journal article" date="2007" name="Science">
        <title>Genomic minimalism in the early diverging intestinal parasite Giardia lamblia.</title>
        <authorList>
            <person name="Morrison H.G."/>
            <person name="McArthur A.G."/>
            <person name="Gillin F.D."/>
            <person name="Aley S.B."/>
            <person name="Adam R.D."/>
            <person name="Olsen G.J."/>
            <person name="Best A.A."/>
            <person name="Cande W.Z."/>
            <person name="Chen F."/>
            <person name="Cipriano M.J."/>
            <person name="Davids B.J."/>
            <person name="Dawson S.C."/>
            <person name="Elmendorf H.G."/>
            <person name="Hehl A.B."/>
            <person name="Holder M.E."/>
            <person name="Huse S.M."/>
            <person name="Kim U.U."/>
            <person name="Lasek-Nesselquist E."/>
            <person name="Manning G."/>
            <person name="Nigam A."/>
            <person name="Nixon J.E."/>
            <person name="Palm D."/>
            <person name="Passamaneck N.E."/>
            <person name="Prabhu A."/>
            <person name="Reich C.I."/>
            <person name="Reiner D.S."/>
            <person name="Samuelson J."/>
            <person name="Svard S.G."/>
            <person name="Sogin M.L."/>
        </authorList>
    </citation>
    <scope>NUCLEOTIDE SEQUENCE [LARGE SCALE GENOMIC DNA]</scope>
    <source>
        <strain evidence="7 8">WB C6</strain>
    </source>
</reference>
<keyword evidence="8" id="KW-1185">Reference proteome</keyword>
<dbReference type="Pfam" id="PF00076">
    <property type="entry name" value="RRM_1"/>
    <property type="match status" value="5"/>
</dbReference>
<name>A8BKE6_GIAIC</name>
<dbReference type="HOGENOM" id="CLU_008479_0_0_1"/>
<dbReference type="SUPFAM" id="SSF54928">
    <property type="entry name" value="RNA-binding domain, RBD"/>
    <property type="match status" value="3"/>
</dbReference>
<dbReference type="VEuPathDB" id="GiardiaDB:GL50803_3993"/>
<dbReference type="PANTHER" id="PTHR48039:SF5">
    <property type="entry name" value="RNA-BINDING PROTEIN 28"/>
    <property type="match status" value="1"/>
</dbReference>
<dbReference type="FunCoup" id="A8BKE6">
    <property type="interactions" value="326"/>
</dbReference>
<dbReference type="Proteomes" id="UP000001548">
    <property type="component" value="Unassembled WGS sequence"/>
</dbReference>
<organism evidence="7 8">
    <name type="scientific">Giardia intestinalis (strain ATCC 50803 / WB clone C6)</name>
    <name type="common">Giardia lamblia</name>
    <dbReference type="NCBI Taxonomy" id="184922"/>
    <lineage>
        <taxon>Eukaryota</taxon>
        <taxon>Metamonada</taxon>
        <taxon>Diplomonadida</taxon>
        <taxon>Hexamitidae</taxon>
        <taxon>Giardiinae</taxon>
        <taxon>Giardia</taxon>
    </lineage>
</organism>
<feature type="coiled-coil region" evidence="5">
    <location>
        <begin position="75"/>
        <end position="102"/>
    </location>
</feature>
<gene>
    <name evidence="7" type="ORF">GL50803_003993</name>
</gene>
<evidence type="ECO:0000256" key="2">
    <source>
        <dbReference type="ARBA" id="ARBA00022737"/>
    </source>
</evidence>
<dbReference type="SMR" id="A8BKE6"/>
<dbReference type="Gene3D" id="3.30.70.330">
    <property type="match status" value="5"/>
</dbReference>
<keyword evidence="5" id="KW-0175">Coiled coil</keyword>
<dbReference type="EMBL" id="AACB03000005">
    <property type="protein sequence ID" value="KAE8301500.1"/>
    <property type="molecule type" value="Genomic_DNA"/>
</dbReference>
<dbReference type="CDD" id="cd12320">
    <property type="entry name" value="RRM6_RBM19_RRM5_MRD1"/>
    <property type="match status" value="1"/>
</dbReference>
<evidence type="ECO:0000256" key="6">
    <source>
        <dbReference type="SAM" id="MobiDB-lite"/>
    </source>
</evidence>
<dbReference type="RefSeq" id="XP_001706513.1">
    <property type="nucleotide sequence ID" value="XM_001706461.1"/>
</dbReference>
<keyword evidence="3" id="KW-0694">RNA-binding</keyword>
<evidence type="ECO:0000313" key="8">
    <source>
        <dbReference type="Proteomes" id="UP000001548"/>
    </source>
</evidence>
<dbReference type="GO" id="GO:0000381">
    <property type="term" value="P:regulation of alternative mRNA splicing, via spliceosome"/>
    <property type="evidence" value="ECO:0000318"/>
    <property type="project" value="GO_Central"/>
</dbReference>
<dbReference type="GO" id="GO:0016607">
    <property type="term" value="C:nuclear speck"/>
    <property type="evidence" value="ECO:0000318"/>
    <property type="project" value="GO_Central"/>
</dbReference>
<dbReference type="GeneID" id="5699402"/>
<comment type="caution">
    <text evidence="7">The sequence shown here is derived from an EMBL/GenBank/DDBJ whole genome shotgun (WGS) entry which is preliminary data.</text>
</comment>
<sequence length="663" mass="73299">MSRVFVKNLAKKATESDIQKHFQSIGPITEIRLLLKEDGTSRRVAYVGFLDEASANKAIAKLNHSYIRTSRISVEKALSRSAIEAEQKLREEDRERRHQERLAKHQGGARELIEQMRKEGGKKLQEYIQIAGQRSWEDNVVCVARDTDSQQGSTSDAPEEAGAGDNSQVKTEDGQAATEDYGQDLIDTNDIEIDAVRIKLTGLANVTTEDHLLQHFSSYGEISEAVVCLDKLTHKPTGVGFVTFCLPEAAFRAKKQRDTIINGKVVRITPARAIILPGSHKEYLVKGLDKHNKLAWNPSYMRSNTVASVAAERLNLDQTALASNAVGLAVAEAHLVEEATAILKTHGILIVDEAVRATDTQRSKTVILCKNLPGDVDISEISQQFEQYGAVLRCIQPCPGFAIVEMGAPQDARKAFNMLAFKRVGKLKVPMFLEFAMMQNTVDQIKDDGSQTQQKNQDCEGTSTAPLPKREAPTTIYIKNISFSTTPDRVYAIIKDLPKNASCRLVLHAHGHKGYGFAEFLTKAAAQEAIDKISNITLDGHKWSASLARGNDGEIAQHAAEAGATTKLIIKNLAFQANGKELKQLVSQFGRVVSFRAPKKLDGRLRGFAFVQYATEKEAEVALNRIKLTHFYGRHLVPEFTTEDQGLDADDAYAHAEKRKLKK</sequence>
<dbReference type="PANTHER" id="PTHR48039">
    <property type="entry name" value="RNA-BINDING MOTIF PROTEIN 14B"/>
    <property type="match status" value="1"/>
</dbReference>
<dbReference type="PROSITE" id="PS50102">
    <property type="entry name" value="RRM"/>
    <property type="match status" value="5"/>
</dbReference>
<dbReference type="KEGG" id="gla:GL50803_003993"/>
<dbReference type="OMA" id="FNNTCIQ"/>
<dbReference type="InterPro" id="IPR035979">
    <property type="entry name" value="RBD_domain_sf"/>
</dbReference>
<dbReference type="AlphaFoldDB" id="A8BKE6"/>
<evidence type="ECO:0000256" key="5">
    <source>
        <dbReference type="SAM" id="Coils"/>
    </source>
</evidence>
<accession>A8BKE6</accession>
<evidence type="ECO:0000256" key="4">
    <source>
        <dbReference type="ARBA" id="ARBA00023242"/>
    </source>
</evidence>
<protein>
    <submittedName>
        <fullName evidence="7">Polyadenylate-binding protein</fullName>
    </submittedName>
</protein>
<proteinExistence type="predicted"/>
<evidence type="ECO:0000313" key="7">
    <source>
        <dbReference type="EMBL" id="KAE8301500.1"/>
    </source>
</evidence>
<feature type="region of interest" description="Disordered" evidence="6">
    <location>
        <begin position="448"/>
        <end position="468"/>
    </location>
</feature>
<keyword evidence="2" id="KW-0677">Repeat</keyword>
<dbReference type="InterPro" id="IPR012677">
    <property type="entry name" value="Nucleotide-bd_a/b_plait_sf"/>
</dbReference>
<dbReference type="InterPro" id="IPR000504">
    <property type="entry name" value="RRM_dom"/>
</dbReference>
<dbReference type="SMART" id="SM00360">
    <property type="entry name" value="RRM"/>
    <property type="match status" value="5"/>
</dbReference>
<comment type="subcellular location">
    <subcellularLocation>
        <location evidence="1">Nucleus</location>
    </subcellularLocation>
</comment>
<dbReference type="GO" id="GO:0003729">
    <property type="term" value="F:mRNA binding"/>
    <property type="evidence" value="ECO:0000318"/>
    <property type="project" value="GO_Central"/>
</dbReference>
<keyword evidence="4" id="KW-0539">Nucleus</keyword>